<sequence>MAQTNKSFWMFRNNTEYMGFFIASISSYHDDKDNISLLHSPASTEVRMTGLYTGIFGHLAWPWAAATVVAIVVLATGVNYLVSEMVVVPSTEGCCKTGGSEHHADDQGELHICDSSEVELFLNDCTEIKPAVDLLVATVSILGHDTCIESPTPDVLLSETSSRRIGILRHASRDVLLFCFCGSTKPQRSTGRGASLQLKPKANNKFLSASLQLDPMVLSLAFLW</sequence>
<dbReference type="AlphaFoldDB" id="D4AWQ6"/>
<evidence type="ECO:0000313" key="3">
    <source>
        <dbReference type="Proteomes" id="UP000008866"/>
    </source>
</evidence>
<proteinExistence type="predicted"/>
<feature type="transmembrane region" description="Helical" evidence="1">
    <location>
        <begin position="60"/>
        <end position="82"/>
    </location>
</feature>
<evidence type="ECO:0000313" key="2">
    <source>
        <dbReference type="EMBL" id="EFE32437.1"/>
    </source>
</evidence>
<dbReference type="EMBL" id="ABSU01000015">
    <property type="protein sequence ID" value="EFE32437.1"/>
    <property type="molecule type" value="Genomic_DNA"/>
</dbReference>
<keyword evidence="1" id="KW-0472">Membrane</keyword>
<evidence type="ECO:0000256" key="1">
    <source>
        <dbReference type="SAM" id="Phobius"/>
    </source>
</evidence>
<dbReference type="KEGG" id="abe:ARB_00622"/>
<accession>D4AWQ6</accession>
<dbReference type="Proteomes" id="UP000008866">
    <property type="component" value="Unassembled WGS sequence"/>
</dbReference>
<keyword evidence="1" id="KW-0812">Transmembrane</keyword>
<dbReference type="HOGENOM" id="CLU_1234725_0_0_1"/>
<dbReference type="RefSeq" id="XP_003013077.1">
    <property type="nucleotide sequence ID" value="XM_003013031.1"/>
</dbReference>
<protein>
    <submittedName>
        <fullName evidence="2">Uncharacterized protein</fullName>
    </submittedName>
</protein>
<gene>
    <name evidence="2" type="ORF">ARB_00622</name>
</gene>
<comment type="caution">
    <text evidence="2">The sequence shown here is derived from an EMBL/GenBank/DDBJ whole genome shotgun (WGS) entry which is preliminary data.</text>
</comment>
<organism evidence="2 3">
    <name type="scientific">Arthroderma benhamiae (strain ATCC MYA-4681 / CBS 112371)</name>
    <name type="common">Trichophyton mentagrophytes</name>
    <dbReference type="NCBI Taxonomy" id="663331"/>
    <lineage>
        <taxon>Eukaryota</taxon>
        <taxon>Fungi</taxon>
        <taxon>Dikarya</taxon>
        <taxon>Ascomycota</taxon>
        <taxon>Pezizomycotina</taxon>
        <taxon>Eurotiomycetes</taxon>
        <taxon>Eurotiomycetidae</taxon>
        <taxon>Onygenales</taxon>
        <taxon>Arthrodermataceae</taxon>
        <taxon>Trichophyton</taxon>
    </lineage>
</organism>
<name>D4AWQ6_ARTBC</name>
<dbReference type="GeneID" id="9523157"/>
<keyword evidence="1" id="KW-1133">Transmembrane helix</keyword>
<keyword evidence="3" id="KW-1185">Reference proteome</keyword>
<reference evidence="3" key="1">
    <citation type="journal article" date="2011" name="Genome Biol.">
        <title>Comparative and functional genomics provide insights into the pathogenicity of dermatophytic fungi.</title>
        <authorList>
            <person name="Burmester A."/>
            <person name="Shelest E."/>
            <person name="Gloeckner G."/>
            <person name="Heddergott C."/>
            <person name="Schindler S."/>
            <person name="Staib P."/>
            <person name="Heidel A."/>
            <person name="Felder M."/>
            <person name="Petzold A."/>
            <person name="Szafranski K."/>
            <person name="Feuermann M."/>
            <person name="Pedruzzi I."/>
            <person name="Priebe S."/>
            <person name="Groth M."/>
            <person name="Winkler R."/>
            <person name="Li W."/>
            <person name="Kniemeyer O."/>
            <person name="Schroeckh V."/>
            <person name="Hertweck C."/>
            <person name="Hube B."/>
            <person name="White T.C."/>
            <person name="Platzer M."/>
            <person name="Guthke R."/>
            <person name="Heitman J."/>
            <person name="Woestemeyer J."/>
            <person name="Zipfel P.F."/>
            <person name="Monod M."/>
            <person name="Brakhage A.A."/>
        </authorList>
    </citation>
    <scope>NUCLEOTIDE SEQUENCE [LARGE SCALE GENOMIC DNA]</scope>
    <source>
        <strain evidence="3">ATCC MYA-4681 / CBS 112371</strain>
    </source>
</reference>